<protein>
    <submittedName>
        <fullName evidence="1">Uncharacterized protein</fullName>
    </submittedName>
</protein>
<organism evidence="1">
    <name type="scientific">Oryza glumipatula</name>
    <dbReference type="NCBI Taxonomy" id="40148"/>
    <lineage>
        <taxon>Eukaryota</taxon>
        <taxon>Viridiplantae</taxon>
        <taxon>Streptophyta</taxon>
        <taxon>Embryophyta</taxon>
        <taxon>Tracheophyta</taxon>
        <taxon>Spermatophyta</taxon>
        <taxon>Magnoliopsida</taxon>
        <taxon>Liliopsida</taxon>
        <taxon>Poales</taxon>
        <taxon>Poaceae</taxon>
        <taxon>BOP clade</taxon>
        <taxon>Oryzoideae</taxon>
        <taxon>Oryzeae</taxon>
        <taxon>Oryzinae</taxon>
        <taxon>Oryza</taxon>
    </lineage>
</organism>
<name>A0A0G2KBN0_9ORYZ</name>
<evidence type="ECO:0000313" key="2">
    <source>
        <dbReference type="Proteomes" id="UP000026961"/>
    </source>
</evidence>
<reference evidence="1" key="1">
    <citation type="submission" date="2015-06" db="UniProtKB">
        <authorList>
            <consortium name="EnsemblPlants"/>
        </authorList>
    </citation>
    <scope>IDENTIFICATION</scope>
</reference>
<keyword evidence="2" id="KW-1185">Reference proteome</keyword>
<dbReference type="Proteomes" id="UP000026961">
    <property type="component" value="Chromosome 2"/>
</dbReference>
<dbReference type="Gramene" id="OGLUM02G37180.1">
    <property type="protein sequence ID" value="OGLUM02G37180.1"/>
    <property type="gene ID" value="OGLUM02G37180"/>
</dbReference>
<reference evidence="1" key="2">
    <citation type="submission" date="2018-05" db="EMBL/GenBank/DDBJ databases">
        <title>OgluRS3 (Oryza glumaepatula Reference Sequence Version 3).</title>
        <authorList>
            <person name="Zhang J."/>
            <person name="Kudrna D."/>
            <person name="Lee S."/>
            <person name="Talag J."/>
            <person name="Welchert J."/>
            <person name="Wing R.A."/>
        </authorList>
    </citation>
    <scope>NUCLEOTIDE SEQUENCE [LARGE SCALE GENOMIC DNA]</scope>
</reference>
<sequence length="9" mass="1027">MDVSVFMQA</sequence>
<accession>A0A0G2KBN0</accession>
<dbReference type="EnsemblPlants" id="OGLUM02G37180.1">
    <property type="protein sequence ID" value="OGLUM02G37180.1"/>
    <property type="gene ID" value="OGLUM02G37180"/>
</dbReference>
<evidence type="ECO:0000313" key="1">
    <source>
        <dbReference type="EnsemblPlants" id="OGLUM02G37180.1"/>
    </source>
</evidence>
<proteinExistence type="predicted"/>